<dbReference type="GO" id="GO:0016747">
    <property type="term" value="F:acyltransferase activity, transferring groups other than amino-acyl groups"/>
    <property type="evidence" value="ECO:0007669"/>
    <property type="project" value="InterPro"/>
</dbReference>
<evidence type="ECO:0000259" key="3">
    <source>
        <dbReference type="PROSITE" id="PS51186"/>
    </source>
</evidence>
<organism evidence="4 5">
    <name type="scientific">Streptomyces hundungensis</name>
    <dbReference type="NCBI Taxonomy" id="1077946"/>
    <lineage>
        <taxon>Bacteria</taxon>
        <taxon>Bacillati</taxon>
        <taxon>Actinomycetota</taxon>
        <taxon>Actinomycetes</taxon>
        <taxon>Kitasatosporales</taxon>
        <taxon>Streptomycetaceae</taxon>
        <taxon>Streptomyces</taxon>
    </lineage>
</organism>
<dbReference type="AlphaFoldDB" id="A0A387HMT6"/>
<dbReference type="OrthoDB" id="3381976at2"/>
<sequence length="277" mass="30173">MTTTIRPTEPLQQGADGAKSRVYDVCVNSRRVGRITITTDGWFGAAMGRIEELHIDPADRGRGRGTVAALAAEEVLRGWGCDQVRLSIPADADAALRMARALGYLEGSRTMLKQLPSTAPELAPTVTGRPMTAEEFEGWERAEVESYARSWIERGVPEERARERSAAEHRALMPEGLATAGTRFLVLEEGGSAVGTVWVAKAPAPGDGAYIYDVNVAEEHRGRGHGRSLMLLAERAALADGMDTMGLHVFADNTPALRLYESLGYRPTLFHQYKPLL</sequence>
<dbReference type="Proteomes" id="UP000271554">
    <property type="component" value="Chromosome"/>
</dbReference>
<dbReference type="EMBL" id="CP032698">
    <property type="protein sequence ID" value="AYG84001.1"/>
    <property type="molecule type" value="Genomic_DNA"/>
</dbReference>
<dbReference type="InterPro" id="IPR000182">
    <property type="entry name" value="GNAT_dom"/>
</dbReference>
<evidence type="ECO:0000256" key="2">
    <source>
        <dbReference type="ARBA" id="ARBA00023315"/>
    </source>
</evidence>
<dbReference type="InterPro" id="IPR050832">
    <property type="entry name" value="Bact_Acetyltransf"/>
</dbReference>
<keyword evidence="1 4" id="KW-0808">Transferase</keyword>
<dbReference type="Pfam" id="PF00583">
    <property type="entry name" value="Acetyltransf_1"/>
    <property type="match status" value="2"/>
</dbReference>
<feature type="domain" description="N-acetyltransferase" evidence="3">
    <location>
        <begin position="126"/>
        <end position="277"/>
    </location>
</feature>
<evidence type="ECO:0000256" key="1">
    <source>
        <dbReference type="ARBA" id="ARBA00022679"/>
    </source>
</evidence>
<dbReference type="InterPro" id="IPR016181">
    <property type="entry name" value="Acyl_CoA_acyltransferase"/>
</dbReference>
<feature type="domain" description="N-acetyltransferase" evidence="3">
    <location>
        <begin position="1"/>
        <end position="127"/>
    </location>
</feature>
<dbReference type="PANTHER" id="PTHR43877">
    <property type="entry name" value="AMINOALKYLPHOSPHONATE N-ACETYLTRANSFERASE-RELATED-RELATED"/>
    <property type="match status" value="1"/>
</dbReference>
<protein>
    <submittedName>
        <fullName evidence="4">Putative N-acetyltransferase YycN</fullName>
        <ecNumber evidence="4">2.3.1.-</ecNumber>
    </submittedName>
</protein>
<dbReference type="EC" id="2.3.1.-" evidence="4"/>
<dbReference type="Gene3D" id="3.40.630.30">
    <property type="match status" value="2"/>
</dbReference>
<gene>
    <name evidence="4" type="primary">yycN</name>
    <name evidence="4" type="ORF">DWB77_06208</name>
</gene>
<evidence type="ECO:0000313" key="5">
    <source>
        <dbReference type="Proteomes" id="UP000271554"/>
    </source>
</evidence>
<name>A0A387HMT6_9ACTN</name>
<proteinExistence type="predicted"/>
<dbReference type="SUPFAM" id="SSF55729">
    <property type="entry name" value="Acyl-CoA N-acyltransferases (Nat)"/>
    <property type="match status" value="2"/>
</dbReference>
<dbReference type="RefSeq" id="WP_120725123.1">
    <property type="nucleotide sequence ID" value="NZ_CP032698.1"/>
</dbReference>
<dbReference type="CDD" id="cd04301">
    <property type="entry name" value="NAT_SF"/>
    <property type="match status" value="2"/>
</dbReference>
<evidence type="ECO:0000313" key="4">
    <source>
        <dbReference type="EMBL" id="AYG84001.1"/>
    </source>
</evidence>
<reference evidence="4 5" key="1">
    <citation type="submission" date="2018-10" db="EMBL/GenBank/DDBJ databases">
        <title>Relationship between Morphology and Antimicrobial Activity in Streptomyces.</title>
        <authorList>
            <person name="Kang H.J."/>
            <person name="Kim S.B."/>
        </authorList>
    </citation>
    <scope>NUCLEOTIDE SEQUENCE [LARGE SCALE GENOMIC DNA]</scope>
    <source>
        <strain evidence="4 5">BH38</strain>
    </source>
</reference>
<accession>A0A387HMT6</accession>
<keyword evidence="2 4" id="KW-0012">Acyltransferase</keyword>
<dbReference type="KEGG" id="shun:DWB77_06208"/>
<dbReference type="PROSITE" id="PS51186">
    <property type="entry name" value="GNAT"/>
    <property type="match status" value="2"/>
</dbReference>
<keyword evidence="5" id="KW-1185">Reference proteome</keyword>